<proteinExistence type="predicted"/>
<evidence type="ECO:0000256" key="1">
    <source>
        <dbReference type="SAM" id="SignalP"/>
    </source>
</evidence>
<comment type="caution">
    <text evidence="2">The sequence shown here is derived from an EMBL/GenBank/DDBJ whole genome shotgun (WGS) entry which is preliminary data.</text>
</comment>
<dbReference type="Proteomes" id="UP001447151">
    <property type="component" value="Unassembled WGS sequence"/>
</dbReference>
<sequence>MKNFLLAVALLSIGTAAAAGADNLSLTAKAKAAKARQMLTEACYKDLDDGAVEKGLNEDLRRKLASAPFIKKFCECQGRKLEDRLLKGLVVGPETDLAPLLQQDRKECADAFLR</sequence>
<accession>A0ABV1JLZ0</accession>
<dbReference type="EMBL" id="JBECZB010000008">
    <property type="protein sequence ID" value="MEQ3511114.1"/>
    <property type="molecule type" value="Genomic_DNA"/>
</dbReference>
<evidence type="ECO:0000313" key="3">
    <source>
        <dbReference type="Proteomes" id="UP001447151"/>
    </source>
</evidence>
<reference evidence="2 3" key="1">
    <citation type="submission" date="2024-05" db="EMBL/GenBank/DDBJ databases">
        <authorList>
            <person name="Matzinger S.R."/>
            <person name="Bankers L."/>
            <person name="Rossheim A."/>
            <person name="Hetherington-Rauth M.C."/>
            <person name="Smith A."/>
            <person name="Baird S."/>
            <person name="Polanco D."/>
        </authorList>
    </citation>
    <scope>NUCLEOTIDE SEQUENCE [LARGE SCALE GENOMIC DNA]</scope>
    <source>
        <strain evidence="2 3">2024CJ-00066</strain>
    </source>
</reference>
<name>A0ABV1JLZ0_NEIPO</name>
<gene>
    <name evidence="2" type="ORF">ABM124_07325</name>
</gene>
<evidence type="ECO:0000313" key="2">
    <source>
        <dbReference type="EMBL" id="MEQ3511114.1"/>
    </source>
</evidence>
<keyword evidence="3" id="KW-1185">Reference proteome</keyword>
<feature type="chain" id="PRO_5046160652" description="Secreted protein" evidence="1">
    <location>
        <begin position="22"/>
        <end position="114"/>
    </location>
</feature>
<dbReference type="RefSeq" id="WP_349273142.1">
    <property type="nucleotide sequence ID" value="NZ_JBECZB010000008.1"/>
</dbReference>
<evidence type="ECO:0008006" key="4">
    <source>
        <dbReference type="Google" id="ProtNLM"/>
    </source>
</evidence>
<protein>
    <recommendedName>
        <fullName evidence="4">Secreted protein</fullName>
    </recommendedName>
</protein>
<organism evidence="2 3">
    <name type="scientific">Neisseria polysaccharea</name>
    <dbReference type="NCBI Taxonomy" id="489"/>
    <lineage>
        <taxon>Bacteria</taxon>
        <taxon>Pseudomonadati</taxon>
        <taxon>Pseudomonadota</taxon>
        <taxon>Betaproteobacteria</taxon>
        <taxon>Neisseriales</taxon>
        <taxon>Neisseriaceae</taxon>
        <taxon>Neisseria</taxon>
    </lineage>
</organism>
<feature type="signal peptide" evidence="1">
    <location>
        <begin position="1"/>
        <end position="21"/>
    </location>
</feature>
<keyword evidence="1" id="KW-0732">Signal</keyword>